<feature type="region of interest" description="Disordered" evidence="1">
    <location>
        <begin position="693"/>
        <end position="712"/>
    </location>
</feature>
<proteinExistence type="predicted"/>
<keyword evidence="6" id="KW-1185">Reference proteome</keyword>
<dbReference type="Proteomes" id="UP000682877">
    <property type="component" value="Chromosome 8"/>
</dbReference>
<feature type="compositionally biased region" description="Acidic residues" evidence="1">
    <location>
        <begin position="937"/>
        <end position="956"/>
    </location>
</feature>
<feature type="domain" description="Zinc knuckle CX2CX4HX4C" evidence="4">
    <location>
        <begin position="646"/>
        <end position="688"/>
    </location>
</feature>
<dbReference type="PANTHER" id="PTHR31286">
    <property type="entry name" value="GLYCINE-RICH CELL WALL STRUCTURAL PROTEIN 1.8-LIKE"/>
    <property type="match status" value="1"/>
</dbReference>
<dbReference type="Pfam" id="PF14111">
    <property type="entry name" value="DUF4283"/>
    <property type="match status" value="1"/>
</dbReference>
<dbReference type="EMBL" id="LR999458">
    <property type="protein sequence ID" value="CAE6224194.1"/>
    <property type="molecule type" value="Genomic_DNA"/>
</dbReference>
<organism evidence="5 6">
    <name type="scientific">Arabidopsis arenosa</name>
    <name type="common">Sand rock-cress</name>
    <name type="synonym">Cardaminopsis arenosa</name>
    <dbReference type="NCBI Taxonomy" id="38785"/>
    <lineage>
        <taxon>Eukaryota</taxon>
        <taxon>Viridiplantae</taxon>
        <taxon>Streptophyta</taxon>
        <taxon>Embryophyta</taxon>
        <taxon>Tracheophyta</taxon>
        <taxon>Spermatophyta</taxon>
        <taxon>Magnoliopsida</taxon>
        <taxon>eudicotyledons</taxon>
        <taxon>Gunneridae</taxon>
        <taxon>Pentapetalae</taxon>
        <taxon>rosids</taxon>
        <taxon>malvids</taxon>
        <taxon>Brassicales</taxon>
        <taxon>Brassicaceae</taxon>
        <taxon>Camelineae</taxon>
        <taxon>Arabidopsis</taxon>
    </lineage>
</organism>
<feature type="compositionally biased region" description="Low complexity" evidence="1">
    <location>
        <begin position="768"/>
        <end position="779"/>
    </location>
</feature>
<feature type="transmembrane region" description="Helical" evidence="2">
    <location>
        <begin position="432"/>
        <end position="450"/>
    </location>
</feature>
<gene>
    <name evidence="5" type="ORF">AARE701A_LOCUS20745</name>
</gene>
<feature type="region of interest" description="Disordered" evidence="1">
    <location>
        <begin position="919"/>
        <end position="1042"/>
    </location>
</feature>
<sequence length="1042" mass="119169">MRLMSQGTADLVSLVDIEVLRVCGFDPVSIGKSFAWVSIGNGEISRWNWVCFGLAGERGFGRIWVIQVRIGVGELEMGFDGRANKRWVSIYGGECLRSEVMVFGNRREEAWDRRGVDERSNSQGFVGVYRGYQMGVIGEELTVVELYISYLISMGTAQRSRRILRYQFLWTGVESQVLRPEANKCIYEVMREFLKEVLVWVLIPALRWSLWWRYFWVNLESRVVLRRCKSQFDFWQIMEGNNFSLFNISKWFMGRKKLVAGAKRSMQLYFLFIYRRGVRKFRWWMDAQVWKILWSFTPVWLRSVYFDLRGQWLIRGWSILWFRKVYFGGVVIIGIWAVERLIKAFAGWLNMQRPMRRENMWRLLERILRGEALVLLWQEEITNFQIAINRKSWSSRVEILENILILNWSYCLRYFWLGESADFRKAQRYKQLSRIGLIAHILSAFSWFLYVKRSLLKRAVGLKSDFTRETMSQSSLVGKSGSVQKGEDQTAKKRIKIPHFDNSALIAGYSKTIIGRCFNPQKQEMKSLLHMMPRIWGLEGKVAGADLGLGKFQFDFDEEEDIAAVLKMEPFHFDNWMVAMVRWAPSVDPDYPATLKFWVRVMDVPLQFWAEPTFRYIGKGLGHVDDKEEAVDLQKGRVQVTLNGLQPLCFETEIEFSNGEATLVKLRYERLHGYCELCFSLCHESSYCMQSREKTQPRYKEPLGEKEEDRKSLSYRGAVISDHKKGSGHEGKLKGIFQENSQGEKRYKEDQRFNNGYQHGGKKPRADGYYGEGSSRYGRNQSHVQYNDNRERKVYARVEKRQSGIQNEVAGSVEAQVNLPPTQVRKSLFQGSGEEGREGKAAVNTADSGKVTGNGLNAAENPAVGLEEKSTHEVVTAEERAISQKPNTENAIAMSTETQVSGPTALVNSGQIGEDVLMADKALEEDDLLEDRSDSSEQADEGVVEADEDQMVDAEEGKDQIGLAESSEVSLAHEGVMDTGKKVRTCGVLKGVSSKKRNAQILLSPKRRATGKSKDHAGDGTNRDAGKGKPGGAKPPKPKSDK</sequence>
<evidence type="ECO:0000256" key="2">
    <source>
        <dbReference type="SAM" id="Phobius"/>
    </source>
</evidence>
<feature type="compositionally biased region" description="Basic and acidic residues" evidence="1">
    <location>
        <begin position="722"/>
        <end position="733"/>
    </location>
</feature>
<dbReference type="InterPro" id="IPR025836">
    <property type="entry name" value="Zn_knuckle_CX2CX4HX4C"/>
</dbReference>
<evidence type="ECO:0000259" key="3">
    <source>
        <dbReference type="Pfam" id="PF14111"/>
    </source>
</evidence>
<feature type="transmembrane region" description="Helical" evidence="2">
    <location>
        <begin position="326"/>
        <end position="349"/>
    </location>
</feature>
<dbReference type="InterPro" id="IPR040256">
    <property type="entry name" value="At4g02000-like"/>
</dbReference>
<evidence type="ECO:0000259" key="4">
    <source>
        <dbReference type="Pfam" id="PF14392"/>
    </source>
</evidence>
<evidence type="ECO:0008006" key="7">
    <source>
        <dbReference type="Google" id="ProtNLM"/>
    </source>
</evidence>
<dbReference type="PANTHER" id="PTHR31286:SF178">
    <property type="entry name" value="DUF4283 DOMAIN-CONTAINING PROTEIN"/>
    <property type="match status" value="1"/>
</dbReference>
<feature type="region of interest" description="Disordered" evidence="1">
    <location>
        <begin position="832"/>
        <end position="856"/>
    </location>
</feature>
<name>A0A8S2B889_ARAAE</name>
<reference evidence="5" key="1">
    <citation type="submission" date="2021-01" db="EMBL/GenBank/DDBJ databases">
        <authorList>
            <person name="Bezrukov I."/>
        </authorList>
    </citation>
    <scope>NUCLEOTIDE SEQUENCE</scope>
</reference>
<dbReference type="InterPro" id="IPR025558">
    <property type="entry name" value="DUF4283"/>
</dbReference>
<keyword evidence="2" id="KW-0812">Transmembrane</keyword>
<keyword evidence="2" id="KW-1133">Transmembrane helix</keyword>
<feature type="region of interest" description="Disordered" evidence="1">
    <location>
        <begin position="722"/>
        <end position="783"/>
    </location>
</feature>
<evidence type="ECO:0000256" key="1">
    <source>
        <dbReference type="SAM" id="MobiDB-lite"/>
    </source>
</evidence>
<evidence type="ECO:0000313" key="5">
    <source>
        <dbReference type="EMBL" id="CAE6224194.1"/>
    </source>
</evidence>
<dbReference type="AlphaFoldDB" id="A0A8S2B889"/>
<protein>
    <recommendedName>
        <fullName evidence="7">DUF4283 domain-containing protein</fullName>
    </recommendedName>
</protein>
<feature type="domain" description="DUF4283" evidence="3">
    <location>
        <begin position="511"/>
        <end position="590"/>
    </location>
</feature>
<evidence type="ECO:0000313" key="6">
    <source>
        <dbReference type="Proteomes" id="UP000682877"/>
    </source>
</evidence>
<dbReference type="Pfam" id="PF14392">
    <property type="entry name" value="zf-CCHC_4"/>
    <property type="match status" value="1"/>
</dbReference>
<accession>A0A8S2B889</accession>
<keyword evidence="2" id="KW-0472">Membrane</keyword>
<feature type="compositionally biased region" description="Basic and acidic residues" evidence="1">
    <location>
        <begin position="742"/>
        <end position="752"/>
    </location>
</feature>
<feature type="compositionally biased region" description="Basic and acidic residues" evidence="1">
    <location>
        <begin position="1012"/>
        <end position="1027"/>
    </location>
</feature>